<name>A0A1B9IQC4_9TREE</name>
<dbReference type="PANTHER" id="PTHR35192">
    <property type="entry name" value="PROTEIN, PUTATIVE-RELATED"/>
    <property type="match status" value="1"/>
</dbReference>
<organism evidence="4 5">
    <name type="scientific">Kwoniella mangroviensis CBS 10435</name>
    <dbReference type="NCBI Taxonomy" id="1331196"/>
    <lineage>
        <taxon>Eukaryota</taxon>
        <taxon>Fungi</taxon>
        <taxon>Dikarya</taxon>
        <taxon>Basidiomycota</taxon>
        <taxon>Agaricomycotina</taxon>
        <taxon>Tremellomycetes</taxon>
        <taxon>Tremellales</taxon>
        <taxon>Cryptococcaceae</taxon>
        <taxon>Kwoniella</taxon>
    </lineage>
</organism>
<dbReference type="InterPro" id="IPR048661">
    <property type="entry name" value="CPL1-like"/>
</dbReference>
<dbReference type="EMBL" id="KI669463">
    <property type="protein sequence ID" value="OCF57756.1"/>
    <property type="molecule type" value="Genomic_DNA"/>
</dbReference>
<dbReference type="STRING" id="1331196.A0A1B9IQC4"/>
<sequence length="423" mass="45412">MLFPTLLLALPLLSSASLAFSVSNEDRNSTLTSRHNGGGGGPSSNSKGSYQTCARVAGTYGHYKYDFGCICQDDVEQYCRDNGIHWNLQNAMQSYISQYGKSSYYPSNAQPTCDGRGGYTCGSLYKKSDGSCSSSGCSSDHWSPNGSCCPRGQTYSNGRCCGSTGCSSKGGQCTPIYTCPQGQEFKTTQCCKTYLSEMNGQCACPSGYEDDGSKCSPKCKSNEKIDSKSGKCVTVCDENNGFTYQKCKSSDHSLCCSRGQTAYDTVCCSKGQEEIDKSGICCTEGVGAKVQNGKCIEPTSKPKPQRRSGIPVQLTLKEDIVPYGMEQNRNGELCPPRMAACPIEGRFTIYTLDQVVKEGEYECVNPLEDLQSCGGCSSLGTGKDCSAIPGARWMGCNKGQCQVYSCKKGWKTNGDGTACEKLM</sequence>
<reference evidence="5" key="2">
    <citation type="submission" date="2013-12" db="EMBL/GenBank/DDBJ databases">
        <title>Evolution of pathogenesis and genome organization in the Tremellales.</title>
        <authorList>
            <person name="Cuomo C."/>
            <person name="Litvintseva A."/>
            <person name="Heitman J."/>
            <person name="Chen Y."/>
            <person name="Sun S."/>
            <person name="Springer D."/>
            <person name="Dromer F."/>
            <person name="Young S."/>
            <person name="Zeng Q."/>
            <person name="Chapman S."/>
            <person name="Gujja S."/>
            <person name="Saif S."/>
            <person name="Birren B."/>
        </authorList>
    </citation>
    <scope>NUCLEOTIDE SEQUENCE [LARGE SCALE GENOMIC DNA]</scope>
    <source>
        <strain evidence="5">CBS 10435</strain>
    </source>
</reference>
<reference evidence="4 5" key="1">
    <citation type="submission" date="2013-07" db="EMBL/GenBank/DDBJ databases">
        <title>The Genome Sequence of Kwoniella mangroviensis CBS10435.</title>
        <authorList>
            <consortium name="The Broad Institute Genome Sequencing Platform"/>
            <person name="Cuomo C."/>
            <person name="Litvintseva A."/>
            <person name="Chen Y."/>
            <person name="Heitman J."/>
            <person name="Sun S."/>
            <person name="Springer D."/>
            <person name="Dromer F."/>
            <person name="Young S.K."/>
            <person name="Zeng Q."/>
            <person name="Gargeya S."/>
            <person name="Fitzgerald M."/>
            <person name="Abouelleil A."/>
            <person name="Alvarado L."/>
            <person name="Berlin A.M."/>
            <person name="Chapman S.B."/>
            <person name="Dewar J."/>
            <person name="Goldberg J."/>
            <person name="Griggs A."/>
            <person name="Gujja S."/>
            <person name="Hansen M."/>
            <person name="Howarth C."/>
            <person name="Imamovic A."/>
            <person name="Larimer J."/>
            <person name="McCowan C."/>
            <person name="Murphy C."/>
            <person name="Pearson M."/>
            <person name="Priest M."/>
            <person name="Roberts A."/>
            <person name="Saif S."/>
            <person name="Shea T."/>
            <person name="Sykes S."/>
            <person name="Wortman J."/>
            <person name="Nusbaum C."/>
            <person name="Birren B."/>
        </authorList>
    </citation>
    <scope>NUCLEOTIDE SEQUENCE [LARGE SCALE GENOMIC DNA]</scope>
    <source>
        <strain evidence="4 5">CBS 10435</strain>
    </source>
</reference>
<keyword evidence="5" id="KW-1185">Reference proteome</keyword>
<protein>
    <recommendedName>
        <fullName evidence="3">Protein CPL1-like domain-containing protein</fullName>
    </recommendedName>
</protein>
<dbReference type="Proteomes" id="UP000092583">
    <property type="component" value="Unassembled WGS sequence"/>
</dbReference>
<proteinExistence type="predicted"/>
<feature type="domain" description="Protein CPL1-like" evidence="3">
    <location>
        <begin position="361"/>
        <end position="419"/>
    </location>
</feature>
<evidence type="ECO:0000256" key="2">
    <source>
        <dbReference type="SAM" id="SignalP"/>
    </source>
</evidence>
<dbReference type="PANTHER" id="PTHR35192:SF2">
    <property type="entry name" value="APPLE DOMAIN-CONTAINING PROTEIN"/>
    <property type="match status" value="1"/>
</dbReference>
<keyword evidence="2" id="KW-0732">Signal</keyword>
<gene>
    <name evidence="4" type="ORF">L486_05221</name>
</gene>
<feature type="chain" id="PRO_5008628885" description="Protein CPL1-like domain-containing protein" evidence="2">
    <location>
        <begin position="20"/>
        <end position="423"/>
    </location>
</feature>
<evidence type="ECO:0000313" key="4">
    <source>
        <dbReference type="EMBL" id="OCF57756.1"/>
    </source>
</evidence>
<accession>A0A1B9IQC4</accession>
<dbReference type="OrthoDB" id="439917at2759"/>
<evidence type="ECO:0000313" key="5">
    <source>
        <dbReference type="Proteomes" id="UP000092583"/>
    </source>
</evidence>
<dbReference type="AlphaFoldDB" id="A0A1B9IQC4"/>
<evidence type="ECO:0000259" key="3">
    <source>
        <dbReference type="Pfam" id="PF21671"/>
    </source>
</evidence>
<dbReference type="Pfam" id="PF21671">
    <property type="entry name" value="CPL1-like"/>
    <property type="match status" value="1"/>
</dbReference>
<evidence type="ECO:0000256" key="1">
    <source>
        <dbReference type="SAM" id="MobiDB-lite"/>
    </source>
</evidence>
<dbReference type="InterPro" id="IPR038955">
    <property type="entry name" value="PriA/CPL1_fungi"/>
</dbReference>
<feature type="region of interest" description="Disordered" evidence="1">
    <location>
        <begin position="29"/>
        <end position="49"/>
    </location>
</feature>
<feature type="signal peptide" evidence="2">
    <location>
        <begin position="1"/>
        <end position="19"/>
    </location>
</feature>